<evidence type="ECO:0000259" key="4">
    <source>
        <dbReference type="Pfam" id="PF01613"/>
    </source>
</evidence>
<reference evidence="5 6" key="1">
    <citation type="journal article" date="2024" name="Chem. Sci.">
        <title>Discovery of megapolipeptins by genome mining of a Burkholderiales bacteria collection.</title>
        <authorList>
            <person name="Paulo B.S."/>
            <person name="Recchia M.J.J."/>
            <person name="Lee S."/>
            <person name="Fergusson C.H."/>
            <person name="Romanowski S.B."/>
            <person name="Hernandez A."/>
            <person name="Krull N."/>
            <person name="Liu D.Y."/>
            <person name="Cavanagh H."/>
            <person name="Bos A."/>
            <person name="Gray C.A."/>
            <person name="Murphy B.T."/>
            <person name="Linington R.G."/>
            <person name="Eustaquio A.S."/>
        </authorList>
    </citation>
    <scope>NUCLEOTIDE SEQUENCE [LARGE SCALE GENOMIC DNA]</scope>
    <source>
        <strain evidence="5 6">RL17-350-BIC-E</strain>
    </source>
</reference>
<evidence type="ECO:0000256" key="1">
    <source>
        <dbReference type="ARBA" id="ARBA00001917"/>
    </source>
</evidence>
<accession>A0ABW9EIR5</accession>
<dbReference type="Gene3D" id="2.30.110.10">
    <property type="entry name" value="Electron Transport, Fmn-binding Protein, Chain A"/>
    <property type="match status" value="1"/>
</dbReference>
<dbReference type="Pfam" id="PF01613">
    <property type="entry name" value="Flavin_Reduct"/>
    <property type="match status" value="1"/>
</dbReference>
<dbReference type="InterPro" id="IPR012349">
    <property type="entry name" value="Split_barrel_FMN-bd"/>
</dbReference>
<dbReference type="InterPro" id="IPR002563">
    <property type="entry name" value="Flavin_Rdtase-like_dom"/>
</dbReference>
<name>A0ABW9EIR5_9BURK</name>
<evidence type="ECO:0000313" key="5">
    <source>
        <dbReference type="EMBL" id="MFM0718924.1"/>
    </source>
</evidence>
<organism evidence="5 6">
    <name type="scientific">Paraburkholderia strydomiana</name>
    <dbReference type="NCBI Taxonomy" id="1245417"/>
    <lineage>
        <taxon>Bacteria</taxon>
        <taxon>Pseudomonadati</taxon>
        <taxon>Pseudomonadota</taxon>
        <taxon>Betaproteobacteria</taxon>
        <taxon>Burkholderiales</taxon>
        <taxon>Burkholderiaceae</taxon>
        <taxon>Paraburkholderia</taxon>
    </lineage>
</organism>
<comment type="cofactor">
    <cofactor evidence="1">
        <name>FMN</name>
        <dbReference type="ChEBI" id="CHEBI:58210"/>
    </cofactor>
</comment>
<comment type="similarity">
    <text evidence="3">Belongs to the flavoredoxin family.</text>
</comment>
<dbReference type="InterPro" id="IPR052174">
    <property type="entry name" value="Flavoredoxin"/>
</dbReference>
<dbReference type="SUPFAM" id="SSF50475">
    <property type="entry name" value="FMN-binding split barrel"/>
    <property type="match status" value="1"/>
</dbReference>
<proteinExistence type="inferred from homology"/>
<protein>
    <submittedName>
        <fullName evidence="5">Flavin reductase family protein</fullName>
    </submittedName>
</protein>
<keyword evidence="6" id="KW-1185">Reference proteome</keyword>
<dbReference type="PANTHER" id="PTHR43567:SF1">
    <property type="entry name" value="FLAVOREDOXIN"/>
    <property type="match status" value="1"/>
</dbReference>
<dbReference type="Proteomes" id="UP001629392">
    <property type="component" value="Unassembled WGS sequence"/>
</dbReference>
<keyword evidence="2" id="KW-0285">Flavoprotein</keyword>
<dbReference type="RefSeq" id="WP_408154922.1">
    <property type="nucleotide sequence ID" value="NZ_JAQQCL010000017.1"/>
</dbReference>
<gene>
    <name evidence="5" type="ORF">PQQ73_21570</name>
</gene>
<comment type="caution">
    <text evidence="5">The sequence shown here is derived from an EMBL/GenBank/DDBJ whole genome shotgun (WGS) entry which is preliminary data.</text>
</comment>
<evidence type="ECO:0000256" key="3">
    <source>
        <dbReference type="ARBA" id="ARBA00038054"/>
    </source>
</evidence>
<feature type="domain" description="Flavin reductase like" evidence="4">
    <location>
        <begin position="12"/>
        <end position="164"/>
    </location>
</feature>
<sequence>MHVTAHPSILYFGTPVALLSTVNEDGSANLAPMSSVFWLGWRCFLGLQGSSKTTENMRRTKQLVINLPSPAQVSAVDRLARTTGSNPIPQDKIDRGYHFVKDKFAIAGLTAAPSETVLAPRVAECPVQLEAVLDHEHGYDTDGPLAGFIAVLEARITRVHVEKSILMDGHANRIDPDKWRPLIMSFQEFYGLGPKIHASKLGEIPEEMYRTPDFEQANSSLLNAI</sequence>
<evidence type="ECO:0000313" key="6">
    <source>
        <dbReference type="Proteomes" id="UP001629392"/>
    </source>
</evidence>
<evidence type="ECO:0000256" key="2">
    <source>
        <dbReference type="ARBA" id="ARBA00022630"/>
    </source>
</evidence>
<dbReference type="PANTHER" id="PTHR43567">
    <property type="entry name" value="FLAVOREDOXIN-RELATED-RELATED"/>
    <property type="match status" value="1"/>
</dbReference>
<dbReference type="EMBL" id="JAQQCL010000017">
    <property type="protein sequence ID" value="MFM0718924.1"/>
    <property type="molecule type" value="Genomic_DNA"/>
</dbReference>